<dbReference type="InterPro" id="IPR011993">
    <property type="entry name" value="PH-like_dom_sf"/>
</dbReference>
<feature type="coiled-coil region" evidence="1">
    <location>
        <begin position="120"/>
        <end position="189"/>
    </location>
</feature>
<dbReference type="PROSITE" id="PS50003">
    <property type="entry name" value="PH_DOMAIN"/>
    <property type="match status" value="1"/>
</dbReference>
<dbReference type="EMBL" id="QBIY01012565">
    <property type="protein sequence ID" value="RXN23171.1"/>
    <property type="molecule type" value="Genomic_DNA"/>
</dbReference>
<dbReference type="AlphaFoldDB" id="A0A498MQX2"/>
<comment type="caution">
    <text evidence="4">The sequence shown here is derived from an EMBL/GenBank/DDBJ whole genome shotgun (WGS) entry which is preliminary data.</text>
</comment>
<gene>
    <name evidence="4" type="ORF">ROHU_006436</name>
</gene>
<organism evidence="4 5">
    <name type="scientific">Labeo rohita</name>
    <name type="common">Indian major carp</name>
    <name type="synonym">Cyprinus rohita</name>
    <dbReference type="NCBI Taxonomy" id="84645"/>
    <lineage>
        <taxon>Eukaryota</taxon>
        <taxon>Metazoa</taxon>
        <taxon>Chordata</taxon>
        <taxon>Craniata</taxon>
        <taxon>Vertebrata</taxon>
        <taxon>Euteleostomi</taxon>
        <taxon>Actinopterygii</taxon>
        <taxon>Neopterygii</taxon>
        <taxon>Teleostei</taxon>
        <taxon>Ostariophysi</taxon>
        <taxon>Cypriniformes</taxon>
        <taxon>Cyprinidae</taxon>
        <taxon>Labeoninae</taxon>
        <taxon>Labeonini</taxon>
        <taxon>Labeo</taxon>
    </lineage>
</organism>
<dbReference type="STRING" id="84645.A0A498MQX2"/>
<protein>
    <submittedName>
        <fullName evidence="4">Pleckstrin homology domain-containing family D member 1</fullName>
    </submittedName>
</protein>
<evidence type="ECO:0000313" key="4">
    <source>
        <dbReference type="EMBL" id="RXN23171.1"/>
    </source>
</evidence>
<feature type="compositionally biased region" description="Low complexity" evidence="2">
    <location>
        <begin position="390"/>
        <end position="403"/>
    </location>
</feature>
<evidence type="ECO:0000259" key="3">
    <source>
        <dbReference type="PROSITE" id="PS50003"/>
    </source>
</evidence>
<keyword evidence="1" id="KW-0175">Coiled coil</keyword>
<keyword evidence="5" id="KW-1185">Reference proteome</keyword>
<evidence type="ECO:0000256" key="1">
    <source>
        <dbReference type="SAM" id="Coils"/>
    </source>
</evidence>
<dbReference type="InterPro" id="IPR001849">
    <property type="entry name" value="PH_domain"/>
</dbReference>
<reference evidence="4 5" key="1">
    <citation type="submission" date="2018-03" db="EMBL/GenBank/DDBJ databases">
        <title>Draft genome sequence of Rohu Carp (Labeo rohita).</title>
        <authorList>
            <person name="Das P."/>
            <person name="Kushwaha B."/>
            <person name="Joshi C.G."/>
            <person name="Kumar D."/>
            <person name="Nagpure N.S."/>
            <person name="Sahoo L."/>
            <person name="Das S.P."/>
            <person name="Bit A."/>
            <person name="Patnaik S."/>
            <person name="Meher P.K."/>
            <person name="Jayasankar P."/>
            <person name="Koringa P.G."/>
            <person name="Patel N.V."/>
            <person name="Hinsu A.T."/>
            <person name="Kumar R."/>
            <person name="Pandey M."/>
            <person name="Agarwal S."/>
            <person name="Srivastava S."/>
            <person name="Singh M."/>
            <person name="Iquebal M.A."/>
            <person name="Jaiswal S."/>
            <person name="Angadi U.B."/>
            <person name="Kumar N."/>
            <person name="Raza M."/>
            <person name="Shah T.M."/>
            <person name="Rai A."/>
            <person name="Jena J.K."/>
        </authorList>
    </citation>
    <scope>NUCLEOTIDE SEQUENCE [LARGE SCALE GENOMIC DNA]</scope>
    <source>
        <strain evidence="4">DASCIFA01</strain>
        <tissue evidence="4">Testis</tissue>
    </source>
</reference>
<feature type="compositionally biased region" description="Basic and acidic residues" evidence="2">
    <location>
        <begin position="247"/>
        <end position="260"/>
    </location>
</feature>
<feature type="region of interest" description="Disordered" evidence="2">
    <location>
        <begin position="377"/>
        <end position="418"/>
    </location>
</feature>
<dbReference type="PANTHER" id="PTHR14383">
    <property type="entry name" value="SWAP-70 RECOMBINASE"/>
    <property type="match status" value="1"/>
</dbReference>
<feature type="domain" description="PH" evidence="3">
    <location>
        <begin position="1"/>
        <end position="107"/>
    </location>
</feature>
<feature type="compositionally biased region" description="Basic and acidic residues" evidence="2">
    <location>
        <begin position="405"/>
        <end position="415"/>
    </location>
</feature>
<proteinExistence type="predicted"/>
<name>A0A498MQX2_LABRO</name>
<evidence type="ECO:0000256" key="2">
    <source>
        <dbReference type="SAM" id="MobiDB-lite"/>
    </source>
</evidence>
<dbReference type="SUPFAM" id="SSF50729">
    <property type="entry name" value="PH domain-like"/>
    <property type="match status" value="1"/>
</dbReference>
<dbReference type="Proteomes" id="UP000290572">
    <property type="component" value="Unassembled WGS sequence"/>
</dbReference>
<accession>A0A498MQX2</accession>
<feature type="region of interest" description="Disordered" evidence="2">
    <location>
        <begin position="247"/>
        <end position="269"/>
    </location>
</feature>
<dbReference type="PANTHER" id="PTHR14383:SF1">
    <property type="entry name" value="PLECKSTRIN HOMOLOGY DOMAIN-CONTAINING FAMILY D MEMBER 1"/>
    <property type="match status" value="1"/>
</dbReference>
<dbReference type="Gene3D" id="2.30.29.30">
    <property type="entry name" value="Pleckstrin-homology domain (PH domain)/Phosphotyrosine-binding domain (PTB)"/>
    <property type="match status" value="1"/>
</dbReference>
<sequence>MFSSSKPSLLSPWTSMDQADSDALDISTKVQLHGVLWKRPFGRPSAKWSRRFFIIKDSFLLYYAENEKKSFETNRYFNIHPKGTIVLAAESESEQCQWVEMLQESGKVTWKNAQLGEAMIESLEAQGLQLAKEKQEYLDKLMEETEELCLQREQKAELERLNQLLEEEKQKFEEVVQELRAEQDQIKLDLDGTAQCLKGVENEKEELHSLTTLLQKSLEVHDKSLSLSLQELSQEKKRTLELLRERGQDVAEAGSDRRGSLDSQKPEVQLQGNLRQIEEQMKNLLKEKEQADERLKENEKRAKVLQEEREFYSSQAQALQQSLTQLTTDKQHTEEELKAEMESRVELERRLKLAEEALQDLEQGLNAIERTHEREERMKGDVSHLRMKHSQSFASSRGASSTSLEELRETARRMTSDSCLRQRAYKIITRQKSVQSED</sequence>
<evidence type="ECO:0000313" key="5">
    <source>
        <dbReference type="Proteomes" id="UP000290572"/>
    </source>
</evidence>